<dbReference type="Proteomes" id="UP000534286">
    <property type="component" value="Unassembled WGS sequence"/>
</dbReference>
<accession>A0A7W7RRR5</accession>
<dbReference type="RefSeq" id="WP_221465241.1">
    <property type="nucleotide sequence ID" value="NZ_BAABEK010000021.1"/>
</dbReference>
<keyword evidence="1" id="KW-0378">Hydrolase</keyword>
<dbReference type="SUPFAM" id="SSF109604">
    <property type="entry name" value="HD-domain/PDEase-like"/>
    <property type="match status" value="1"/>
</dbReference>
<dbReference type="InterPro" id="IPR009218">
    <property type="entry name" value="HD_phosphohydro"/>
</dbReference>
<protein>
    <submittedName>
        <fullName evidence="1">Putative metal-dependent HD superfamily phosphohydrolase</fullName>
    </submittedName>
</protein>
<dbReference type="EMBL" id="JACHJU010000001">
    <property type="protein sequence ID" value="MBB4936413.1"/>
    <property type="molecule type" value="Genomic_DNA"/>
</dbReference>
<organism evidence="1 2">
    <name type="scientific">Streptosporangium album</name>
    <dbReference type="NCBI Taxonomy" id="47479"/>
    <lineage>
        <taxon>Bacteria</taxon>
        <taxon>Bacillati</taxon>
        <taxon>Actinomycetota</taxon>
        <taxon>Actinomycetes</taxon>
        <taxon>Streptosporangiales</taxon>
        <taxon>Streptosporangiaceae</taxon>
        <taxon>Streptosporangium</taxon>
    </lineage>
</organism>
<dbReference type="Gene3D" id="1.10.3210.10">
    <property type="entry name" value="Hypothetical protein af1432"/>
    <property type="match status" value="1"/>
</dbReference>
<gene>
    <name evidence="1" type="ORF">FHR32_000718</name>
</gene>
<dbReference type="PIRSF" id="PIRSF035170">
    <property type="entry name" value="HD_phosphohydro"/>
    <property type="match status" value="1"/>
</dbReference>
<name>A0A7W7RRR5_9ACTN</name>
<proteinExistence type="predicted"/>
<dbReference type="GO" id="GO:0016787">
    <property type="term" value="F:hydrolase activity"/>
    <property type="evidence" value="ECO:0007669"/>
    <property type="project" value="UniProtKB-KW"/>
</dbReference>
<evidence type="ECO:0000313" key="1">
    <source>
        <dbReference type="EMBL" id="MBB4936413.1"/>
    </source>
</evidence>
<comment type="caution">
    <text evidence="1">The sequence shown here is derived from an EMBL/GenBank/DDBJ whole genome shotgun (WGS) entry which is preliminary data.</text>
</comment>
<evidence type="ECO:0000313" key="2">
    <source>
        <dbReference type="Proteomes" id="UP000534286"/>
    </source>
</evidence>
<dbReference type="AlphaFoldDB" id="A0A7W7RRR5"/>
<sequence>MNAKLMDRWRTLAGPGAEDLGRELIARYGEPQRRYHTAGHLEAVLAHIDTLAANAADPDLVRLAAWFHDAVYDPRRGDNEERSARLAERALPEMGLPADAVATVARLVRLTATHDPAPGDADGAVLCDADLAILATPPEIYADYAAAVRQEYSFVPDDAFRDGRTAVLRSLLDRPAIFRIADLEAPARANIHAELERLRNGYSPGSNTDHR</sequence>
<dbReference type="PANTHER" id="PTHR21174">
    <property type="match status" value="1"/>
</dbReference>
<keyword evidence="2" id="KW-1185">Reference proteome</keyword>
<reference evidence="1 2" key="1">
    <citation type="submission" date="2020-08" db="EMBL/GenBank/DDBJ databases">
        <title>Sequencing the genomes of 1000 actinobacteria strains.</title>
        <authorList>
            <person name="Klenk H.-P."/>
        </authorList>
    </citation>
    <scope>NUCLEOTIDE SEQUENCE [LARGE SCALE GENOMIC DNA]</scope>
    <source>
        <strain evidence="1 2">DSM 43023</strain>
    </source>
</reference>
<dbReference type="PANTHER" id="PTHR21174:SF0">
    <property type="entry name" value="HD PHOSPHOHYDROLASE FAMILY PROTEIN-RELATED"/>
    <property type="match status" value="1"/>
</dbReference>